<protein>
    <recommendedName>
        <fullName evidence="3">diacetyl reductase [(S)-acetoin forming]</fullName>
        <ecNumber evidence="3">1.1.1.304</ecNumber>
    </recommendedName>
</protein>
<dbReference type="Pfam" id="PF00106">
    <property type="entry name" value="adh_short"/>
    <property type="match status" value="1"/>
</dbReference>
<dbReference type="GO" id="GO:0052588">
    <property type="term" value="F:diacetyl reductase ((S)-acetoin forming) (NAD+) activity"/>
    <property type="evidence" value="ECO:0007669"/>
    <property type="project" value="UniProtKB-EC"/>
</dbReference>
<dbReference type="GO" id="GO:0006633">
    <property type="term" value="P:fatty acid biosynthetic process"/>
    <property type="evidence" value="ECO:0007669"/>
    <property type="project" value="TreeGrafter"/>
</dbReference>
<evidence type="ECO:0000256" key="1">
    <source>
        <dbReference type="ARBA" id="ARBA00003200"/>
    </source>
</evidence>
<evidence type="ECO:0000256" key="4">
    <source>
        <dbReference type="ARBA" id="ARBA00023002"/>
    </source>
</evidence>
<evidence type="ECO:0000313" key="10">
    <source>
        <dbReference type="EMBL" id="KRN84457.1"/>
    </source>
</evidence>
<name>A0A0R2K4B8_9LACO</name>
<comment type="catalytic activity">
    <reaction evidence="6">
        <text>(S)-acetoin + NAD(+) = diacetyl + NADH + H(+)</text>
        <dbReference type="Rhea" id="RHEA:27286"/>
        <dbReference type="ChEBI" id="CHEBI:15378"/>
        <dbReference type="ChEBI" id="CHEBI:15687"/>
        <dbReference type="ChEBI" id="CHEBI:16583"/>
        <dbReference type="ChEBI" id="CHEBI:57540"/>
        <dbReference type="ChEBI" id="CHEBI:57945"/>
        <dbReference type="EC" id="1.1.1.304"/>
    </reaction>
</comment>
<comment type="similarity">
    <text evidence="2 9">Belongs to the short-chain dehydrogenases/reductases (SDR) family.</text>
</comment>
<evidence type="ECO:0000313" key="11">
    <source>
        <dbReference type="Proteomes" id="UP000051491"/>
    </source>
</evidence>
<dbReference type="PANTHER" id="PTHR42760:SF121">
    <property type="entry name" value="3-OXOACYL-(ACYL-CARRIER-PROTEIN) REDUCTASE"/>
    <property type="match status" value="1"/>
</dbReference>
<feature type="binding site" evidence="8">
    <location>
        <position position="86"/>
    </location>
    <ligand>
        <name>NAD(+)</name>
        <dbReference type="ChEBI" id="CHEBI:57540"/>
    </ligand>
</feature>
<dbReference type="InterPro" id="IPR020904">
    <property type="entry name" value="Sc_DH/Rdtase_CS"/>
</dbReference>
<dbReference type="PANTHER" id="PTHR42760">
    <property type="entry name" value="SHORT-CHAIN DEHYDROGENASES/REDUCTASES FAMILY MEMBER"/>
    <property type="match status" value="1"/>
</dbReference>
<reference evidence="10 11" key="1">
    <citation type="journal article" date="2015" name="Genome Announc.">
        <title>Expanding the biotechnology potential of lactobacilli through comparative genomics of 213 strains and associated genera.</title>
        <authorList>
            <person name="Sun Z."/>
            <person name="Harris H.M."/>
            <person name="McCann A."/>
            <person name="Guo C."/>
            <person name="Argimon S."/>
            <person name="Zhang W."/>
            <person name="Yang X."/>
            <person name="Jeffery I.B."/>
            <person name="Cooney J.C."/>
            <person name="Kagawa T.F."/>
            <person name="Liu W."/>
            <person name="Song Y."/>
            <person name="Salvetti E."/>
            <person name="Wrobel A."/>
            <person name="Rasinkangas P."/>
            <person name="Parkhill J."/>
            <person name="Rea M.C."/>
            <person name="O'Sullivan O."/>
            <person name="Ritari J."/>
            <person name="Douillard F.P."/>
            <person name="Paul Ross R."/>
            <person name="Yang R."/>
            <person name="Briner A.E."/>
            <person name="Felis G.E."/>
            <person name="de Vos W.M."/>
            <person name="Barrangou R."/>
            <person name="Klaenhammer T.R."/>
            <person name="Caufield P.W."/>
            <person name="Cui Y."/>
            <person name="Zhang H."/>
            <person name="O'Toole P.W."/>
        </authorList>
    </citation>
    <scope>NUCLEOTIDE SEQUENCE [LARGE SCALE GENOMIC DNA]</scope>
    <source>
        <strain evidence="10 11">DSM 15353</strain>
    </source>
</reference>
<dbReference type="OrthoDB" id="9803333at2"/>
<dbReference type="GO" id="GO:0048038">
    <property type="term" value="F:quinone binding"/>
    <property type="evidence" value="ECO:0007669"/>
    <property type="project" value="TreeGrafter"/>
</dbReference>
<dbReference type="PATRIC" id="fig|89059.3.peg.1327"/>
<evidence type="ECO:0000256" key="9">
    <source>
        <dbReference type="RuleBase" id="RU000363"/>
    </source>
</evidence>
<feature type="binding site" evidence="8">
    <location>
        <begin position="12"/>
        <end position="14"/>
    </location>
    <ligand>
        <name>NAD(+)</name>
        <dbReference type="ChEBI" id="CHEBI:57540"/>
    </ligand>
</feature>
<accession>A0A0R2K4B8</accession>
<dbReference type="PROSITE" id="PS00061">
    <property type="entry name" value="ADH_SHORT"/>
    <property type="match status" value="1"/>
</dbReference>
<dbReference type="PRINTS" id="PR00080">
    <property type="entry name" value="SDRFAMILY"/>
</dbReference>
<gene>
    <name evidence="10" type="ORF">IV43_GL001228</name>
</gene>
<feature type="binding site" evidence="8">
    <location>
        <position position="33"/>
    </location>
    <ligand>
        <name>NAD(+)</name>
        <dbReference type="ChEBI" id="CHEBI:57540"/>
    </ligand>
</feature>
<dbReference type="NCBIfam" id="TIGR02415">
    <property type="entry name" value="23BDH"/>
    <property type="match status" value="1"/>
</dbReference>
<dbReference type="AlphaFoldDB" id="A0A0R2K4B8"/>
<evidence type="ECO:0000256" key="6">
    <source>
        <dbReference type="ARBA" id="ARBA00047315"/>
    </source>
</evidence>
<evidence type="ECO:0000256" key="5">
    <source>
        <dbReference type="ARBA" id="ARBA00023027"/>
    </source>
</evidence>
<dbReference type="EC" id="1.1.1.304" evidence="3"/>
<dbReference type="InterPro" id="IPR036291">
    <property type="entry name" value="NAD(P)-bd_dom_sf"/>
</dbReference>
<organism evidence="10 11">
    <name type="scientific">Ligilactobacillus acidipiscis</name>
    <dbReference type="NCBI Taxonomy" id="89059"/>
    <lineage>
        <taxon>Bacteria</taxon>
        <taxon>Bacillati</taxon>
        <taxon>Bacillota</taxon>
        <taxon>Bacilli</taxon>
        <taxon>Lactobacillales</taxon>
        <taxon>Lactobacillaceae</taxon>
        <taxon>Ligilactobacillus</taxon>
    </lineage>
</organism>
<dbReference type="InterPro" id="IPR014007">
    <property type="entry name" value="23BDH"/>
</dbReference>
<dbReference type="STRING" id="89059.LAC1533_1840"/>
<proteinExistence type="inferred from homology"/>
<evidence type="ECO:0000256" key="7">
    <source>
        <dbReference type="PIRSR" id="PIRSR614007-1"/>
    </source>
</evidence>
<dbReference type="GO" id="GO:0045150">
    <property type="term" value="P:acetoin catabolic process"/>
    <property type="evidence" value="ECO:0007669"/>
    <property type="project" value="InterPro"/>
</dbReference>
<dbReference type="RefSeq" id="WP_010498287.1">
    <property type="nucleotide sequence ID" value="NZ_JQBK01000031.1"/>
</dbReference>
<feature type="binding site" evidence="8">
    <location>
        <begin position="59"/>
        <end position="60"/>
    </location>
    <ligand>
        <name>NAD(+)</name>
        <dbReference type="ChEBI" id="CHEBI:57540"/>
    </ligand>
</feature>
<dbReference type="Gene3D" id="3.40.50.720">
    <property type="entry name" value="NAD(P)-binding Rossmann-like Domain"/>
    <property type="match status" value="1"/>
</dbReference>
<dbReference type="SUPFAM" id="SSF51735">
    <property type="entry name" value="NAD(P)-binding Rossmann-fold domains"/>
    <property type="match status" value="1"/>
</dbReference>
<dbReference type="GO" id="GO:0008206">
    <property type="term" value="P:bile acid metabolic process"/>
    <property type="evidence" value="ECO:0007669"/>
    <property type="project" value="UniProtKB-ARBA"/>
</dbReference>
<feature type="binding site" evidence="8">
    <location>
        <position position="152"/>
    </location>
    <ligand>
        <name>NAD(+)</name>
        <dbReference type="ChEBI" id="CHEBI:57540"/>
    </ligand>
</feature>
<dbReference type="FunFam" id="3.40.50.720:FF:000084">
    <property type="entry name" value="Short-chain dehydrogenase reductase"/>
    <property type="match status" value="1"/>
</dbReference>
<sequence length="256" mass="26834">MSKTAIITGAGQGIGEAAAYRLAQDGFAIAVADINEKTAPKVAQNLRKQGYQAQAYIVDVADRDAVFDLVDQAVADLGKLAVFVNNAGEAFIDPIIDSDPEQISHLLDVNLKGTFWGIQAAAKRFKQQGNGGRIINAASLAGVEASALQSAYSASKFGIRGLTQSAAKELAADQITVNAYNPGIVRTPLRDAIDEKTSKLKGLSVAEQQANCLTEIGLGREGVPADVAEVIAWFASPSAAYITGQSLLVDGGMKFH</sequence>
<feature type="active site" description="Proton acceptor" evidence="7">
    <location>
        <position position="152"/>
    </location>
</feature>
<dbReference type="InterPro" id="IPR002347">
    <property type="entry name" value="SDR_fam"/>
</dbReference>
<dbReference type="PRINTS" id="PR00081">
    <property type="entry name" value="GDHRDH"/>
</dbReference>
<feature type="binding site" evidence="8">
    <location>
        <begin position="182"/>
        <end position="187"/>
    </location>
    <ligand>
        <name>NAD(+)</name>
        <dbReference type="ChEBI" id="CHEBI:57540"/>
    </ligand>
</feature>
<dbReference type="EMBL" id="JQBK01000031">
    <property type="protein sequence ID" value="KRN84457.1"/>
    <property type="molecule type" value="Genomic_DNA"/>
</dbReference>
<feature type="binding site" evidence="8">
    <location>
        <position position="156"/>
    </location>
    <ligand>
        <name>NAD(+)</name>
        <dbReference type="ChEBI" id="CHEBI:57540"/>
    </ligand>
</feature>
<evidence type="ECO:0000256" key="8">
    <source>
        <dbReference type="PIRSR" id="PIRSR614007-2"/>
    </source>
</evidence>
<dbReference type="Proteomes" id="UP000051491">
    <property type="component" value="Unassembled WGS sequence"/>
</dbReference>
<comment type="function">
    <text evidence="1">Catalyzes the irreversible reduction of 2,3-butanediol to (S)-acetoin in the presence of NADH.</text>
</comment>
<keyword evidence="4" id="KW-0560">Oxidoreductase</keyword>
<keyword evidence="5 8" id="KW-0520">NAD</keyword>
<comment type="caution">
    <text evidence="10">The sequence shown here is derived from an EMBL/GenBank/DDBJ whole genome shotgun (WGS) entry which is preliminary data.</text>
</comment>
<evidence type="ECO:0000256" key="3">
    <source>
        <dbReference type="ARBA" id="ARBA00012848"/>
    </source>
</evidence>
<evidence type="ECO:0000256" key="2">
    <source>
        <dbReference type="ARBA" id="ARBA00006484"/>
    </source>
</evidence>